<dbReference type="Pfam" id="PF00753">
    <property type="entry name" value="Lactamase_B"/>
    <property type="match status" value="1"/>
</dbReference>
<dbReference type="InterPro" id="IPR001279">
    <property type="entry name" value="Metallo-B-lactamas"/>
</dbReference>
<name>A0A6B2M3Y8_9BACT</name>
<dbReference type="Pfam" id="PF07521">
    <property type="entry name" value="RMMBL"/>
    <property type="match status" value="1"/>
</dbReference>
<dbReference type="GO" id="GO:0016787">
    <property type="term" value="F:hydrolase activity"/>
    <property type="evidence" value="ECO:0007669"/>
    <property type="project" value="UniProtKB-KW"/>
</dbReference>
<dbReference type="InterPro" id="IPR050698">
    <property type="entry name" value="MBL"/>
</dbReference>
<feature type="domain" description="Beta-Casp" evidence="3">
    <location>
        <begin position="253"/>
        <end position="378"/>
    </location>
</feature>
<dbReference type="PANTHER" id="PTHR11203">
    <property type="entry name" value="CLEAVAGE AND POLYADENYLATION SPECIFICITY FACTOR FAMILY MEMBER"/>
    <property type="match status" value="1"/>
</dbReference>
<dbReference type="EMBL" id="JAAGNX010000003">
    <property type="protein sequence ID" value="NDV62939.1"/>
    <property type="molecule type" value="Genomic_DNA"/>
</dbReference>
<dbReference type="InterPro" id="IPR022712">
    <property type="entry name" value="Beta_Casp"/>
</dbReference>
<dbReference type="InterPro" id="IPR036866">
    <property type="entry name" value="RibonucZ/Hydroxyglut_hydro"/>
</dbReference>
<keyword evidence="5" id="KW-1185">Reference proteome</keyword>
<comment type="caution">
    <text evidence="4">The sequence shown here is derived from an EMBL/GenBank/DDBJ whole genome shotgun (WGS) entry which is preliminary data.</text>
</comment>
<sequence length="465" mass="52075">MMTRLTFMGAAGTVTGSRHLLEVNDTRILIDCGLFQGPKKNRLKNWEPFPIDPSTIDAVILTHAHIDHIGFLPAIVNEGFNGPIYCTRATAELAGILLPDTGHLQEEEAKWANKKGYSKHKPAKPLFTEDDARAVLPYLKAVDYGEHFEPAPKVRAKYRDTGHILGAGFLDLKSDRDGNSRKIVFSGDLGRPTDAILRPPVAAYNVDYLVMESTYGDRLHKEEFSADELARVVNESLERNGVLVIPSFAVGRSQTLLYVLRELEVAGRIPEVPVYLDSPMANSALTVHRNHIRDLNLICRKQSLSGVRLFHPKKLRLSVTRNQSMEINDIQKGAIIISASGMVTGGRILHHLKERLSDERHTVLFIGYQAEGTRGRAILEGKESIRMFGQDVPVKAKIERIEGFSGHADYNEMLAWMMGFNKDPEQIFLVHGEPEASKAMAGHIKKQFRWDVTVPKEDDQVLIDF</sequence>
<dbReference type="AlphaFoldDB" id="A0A6B2M3Y8"/>
<dbReference type="SUPFAM" id="SSF56281">
    <property type="entry name" value="Metallo-hydrolase/oxidoreductase"/>
    <property type="match status" value="1"/>
</dbReference>
<dbReference type="Gene3D" id="3.40.50.10890">
    <property type="match status" value="1"/>
</dbReference>
<organism evidence="4 5">
    <name type="scientific">Oceanipulchritudo coccoides</name>
    <dbReference type="NCBI Taxonomy" id="2706888"/>
    <lineage>
        <taxon>Bacteria</taxon>
        <taxon>Pseudomonadati</taxon>
        <taxon>Verrucomicrobiota</taxon>
        <taxon>Opitutia</taxon>
        <taxon>Puniceicoccales</taxon>
        <taxon>Oceanipulchritudinaceae</taxon>
        <taxon>Oceanipulchritudo</taxon>
    </lineage>
</organism>
<dbReference type="PANTHER" id="PTHR11203:SF37">
    <property type="entry name" value="INTEGRATOR COMPLEX SUBUNIT 11"/>
    <property type="match status" value="1"/>
</dbReference>
<feature type="domain" description="Metallo-beta-lactamase" evidence="2">
    <location>
        <begin position="15"/>
        <end position="237"/>
    </location>
</feature>
<evidence type="ECO:0000256" key="1">
    <source>
        <dbReference type="ARBA" id="ARBA00022801"/>
    </source>
</evidence>
<dbReference type="GO" id="GO:0004521">
    <property type="term" value="F:RNA endonuclease activity"/>
    <property type="evidence" value="ECO:0007669"/>
    <property type="project" value="TreeGrafter"/>
</dbReference>
<gene>
    <name evidence="4" type="ORF">G0Q06_10790</name>
</gene>
<dbReference type="SMART" id="SM01027">
    <property type="entry name" value="Beta-Casp"/>
    <property type="match status" value="1"/>
</dbReference>
<evidence type="ECO:0000313" key="4">
    <source>
        <dbReference type="EMBL" id="NDV62939.1"/>
    </source>
</evidence>
<keyword evidence="1 4" id="KW-0378">Hydrolase</keyword>
<dbReference type="SMART" id="SM00849">
    <property type="entry name" value="Lactamase_B"/>
    <property type="match status" value="1"/>
</dbReference>
<dbReference type="InterPro" id="IPR011108">
    <property type="entry name" value="RMMBL"/>
</dbReference>
<accession>A0A6B2M3Y8</accession>
<evidence type="ECO:0000313" key="5">
    <source>
        <dbReference type="Proteomes" id="UP000478417"/>
    </source>
</evidence>
<evidence type="ECO:0000259" key="2">
    <source>
        <dbReference type="SMART" id="SM00849"/>
    </source>
</evidence>
<protein>
    <submittedName>
        <fullName evidence="4">MBL fold metallo-hydrolase</fullName>
    </submittedName>
</protein>
<dbReference type="Gene3D" id="3.60.15.10">
    <property type="entry name" value="Ribonuclease Z/Hydroxyacylglutathione hydrolase-like"/>
    <property type="match status" value="1"/>
</dbReference>
<proteinExistence type="predicted"/>
<dbReference type="Pfam" id="PF10996">
    <property type="entry name" value="Beta-Casp"/>
    <property type="match status" value="1"/>
</dbReference>
<dbReference type="Proteomes" id="UP000478417">
    <property type="component" value="Unassembled WGS sequence"/>
</dbReference>
<reference evidence="4 5" key="1">
    <citation type="submission" date="2020-02" db="EMBL/GenBank/DDBJ databases">
        <title>Albibacoteraceae fam. nov., the first described family within the subdivision 4 Verrucomicrobia.</title>
        <authorList>
            <person name="Xi F."/>
        </authorList>
    </citation>
    <scope>NUCLEOTIDE SEQUENCE [LARGE SCALE GENOMIC DNA]</scope>
    <source>
        <strain evidence="4 5">CK1056</strain>
    </source>
</reference>
<evidence type="ECO:0000259" key="3">
    <source>
        <dbReference type="SMART" id="SM01027"/>
    </source>
</evidence>
<dbReference type="CDD" id="cd16295">
    <property type="entry name" value="TTHA0252-CPSF-like_MBL-fold"/>
    <property type="match status" value="1"/>
</dbReference>